<feature type="domain" description="CarD-like/TRCF RNAP-interacting" evidence="1">
    <location>
        <begin position="1"/>
        <end position="113"/>
    </location>
</feature>
<dbReference type="PANTHER" id="PTHR38447:SF1">
    <property type="entry name" value="RNA POLYMERASE-BINDING TRANSCRIPTION FACTOR CARD"/>
    <property type="match status" value="1"/>
</dbReference>
<protein>
    <submittedName>
        <fullName evidence="2">CarD family transcriptional regulator</fullName>
    </submittedName>
</protein>
<dbReference type="SUPFAM" id="SSF141259">
    <property type="entry name" value="CarD-like"/>
    <property type="match status" value="1"/>
</dbReference>
<dbReference type="Proteomes" id="UP001524473">
    <property type="component" value="Unassembled WGS sequence"/>
</dbReference>
<dbReference type="Gene3D" id="2.40.10.170">
    <property type="match status" value="1"/>
</dbReference>
<dbReference type="Gene3D" id="1.20.58.1290">
    <property type="entry name" value="CarD-like, C-terminal domain"/>
    <property type="match status" value="1"/>
</dbReference>
<proteinExistence type="predicted"/>
<sequence length="178" mass="20494">MFSNGDAVLYGAEGVCRLEGSTQREIGGKKLEYYVLKPVYRAGSTVFVPKGNETLTAKMRRVLSPEEIHKLIQEIPEEKELWIENEGERRAEYGRIVSGGDRRELIRVIKALYQRRQKQQELGKKFHLSDERFLKEAEEKLHGEFALVLNIQPDQVTAFIRREIGAEEETEWGESAIS</sequence>
<comment type="caution">
    <text evidence="2">The sequence shown here is derived from an EMBL/GenBank/DDBJ whole genome shotgun (WGS) entry which is preliminary data.</text>
</comment>
<dbReference type="InterPro" id="IPR052531">
    <property type="entry name" value="CarD-like_regulator"/>
</dbReference>
<organism evidence="2 3">
    <name type="scientific">Neglectibacter timonensis</name>
    <dbReference type="NCBI Taxonomy" id="1776382"/>
    <lineage>
        <taxon>Bacteria</taxon>
        <taxon>Bacillati</taxon>
        <taxon>Bacillota</taxon>
        <taxon>Clostridia</taxon>
        <taxon>Eubacteriales</taxon>
        <taxon>Oscillospiraceae</taxon>
        <taxon>Neglectibacter</taxon>
    </lineage>
</organism>
<dbReference type="InterPro" id="IPR042215">
    <property type="entry name" value="CarD-like_C"/>
</dbReference>
<gene>
    <name evidence="2" type="ORF">NE695_07305</name>
</gene>
<dbReference type="Pfam" id="PF02559">
    <property type="entry name" value="CarD_TRCF_RID"/>
    <property type="match status" value="1"/>
</dbReference>
<evidence type="ECO:0000259" key="1">
    <source>
        <dbReference type="SMART" id="SM01058"/>
    </source>
</evidence>
<dbReference type="SMART" id="SM01058">
    <property type="entry name" value="CarD_TRCF"/>
    <property type="match status" value="1"/>
</dbReference>
<evidence type="ECO:0000313" key="3">
    <source>
        <dbReference type="Proteomes" id="UP001524473"/>
    </source>
</evidence>
<reference evidence="2 3" key="1">
    <citation type="submission" date="2022-06" db="EMBL/GenBank/DDBJ databases">
        <title>Isolation of gut microbiota from human fecal samples.</title>
        <authorList>
            <person name="Pamer E.G."/>
            <person name="Barat B."/>
            <person name="Waligurski E."/>
            <person name="Medina S."/>
            <person name="Paddock L."/>
            <person name="Mostad J."/>
        </authorList>
    </citation>
    <scope>NUCLEOTIDE SEQUENCE [LARGE SCALE GENOMIC DNA]</scope>
    <source>
        <strain evidence="2 3">DFI.9.73</strain>
    </source>
</reference>
<evidence type="ECO:0000313" key="2">
    <source>
        <dbReference type="EMBL" id="MCQ4839718.1"/>
    </source>
</evidence>
<dbReference type="InterPro" id="IPR036101">
    <property type="entry name" value="CarD-like/TRCF_RID_sf"/>
</dbReference>
<accession>A0ABT1RYE2</accession>
<name>A0ABT1RYE2_9FIRM</name>
<dbReference type="RefSeq" id="WP_066860444.1">
    <property type="nucleotide sequence ID" value="NZ_CABKVV010000009.1"/>
</dbReference>
<keyword evidence="3" id="KW-1185">Reference proteome</keyword>
<dbReference type="EMBL" id="JANFZH010000013">
    <property type="protein sequence ID" value="MCQ4839718.1"/>
    <property type="molecule type" value="Genomic_DNA"/>
</dbReference>
<dbReference type="InterPro" id="IPR003711">
    <property type="entry name" value="CarD-like/TRCF_RID"/>
</dbReference>
<dbReference type="GeneID" id="90531185"/>
<dbReference type="PANTHER" id="PTHR38447">
    <property type="entry name" value="TRANSCRIPTION FACTOR YDEB-RELATED"/>
    <property type="match status" value="1"/>
</dbReference>